<reference evidence="6 7" key="1">
    <citation type="submission" date="2021-01" db="EMBL/GenBank/DDBJ databases">
        <title>Carboxyliciviraga sp.nov., isolated from coastal sediments.</title>
        <authorList>
            <person name="Lu D."/>
            <person name="Zhang T."/>
        </authorList>
    </citation>
    <scope>NUCLEOTIDE SEQUENCE [LARGE SCALE GENOMIC DNA]</scope>
    <source>
        <strain evidence="6 7">N1Y132</strain>
    </source>
</reference>
<dbReference type="RefSeq" id="WP_200464753.1">
    <property type="nucleotide sequence ID" value="NZ_JAENRR010000017.1"/>
</dbReference>
<dbReference type="PANTHER" id="PTHR43108">
    <property type="entry name" value="N-ACETYLGLUCOSAMINE-6-SULFATASE FAMILY MEMBER"/>
    <property type="match status" value="1"/>
</dbReference>
<keyword evidence="4" id="KW-0325">Glycoprotein</keyword>
<evidence type="ECO:0000256" key="2">
    <source>
        <dbReference type="ARBA" id="ARBA00022729"/>
    </source>
</evidence>
<dbReference type="PROSITE" id="PS00523">
    <property type="entry name" value="SULFATASE_1"/>
    <property type="match status" value="1"/>
</dbReference>
<gene>
    <name evidence="6" type="ORF">JIV24_09260</name>
</gene>
<feature type="domain" description="Sulfatase N-terminal" evidence="5">
    <location>
        <begin position="26"/>
        <end position="383"/>
    </location>
</feature>
<dbReference type="Proteomes" id="UP000605676">
    <property type="component" value="Unassembled WGS sequence"/>
</dbReference>
<evidence type="ECO:0000256" key="1">
    <source>
        <dbReference type="ARBA" id="ARBA00008779"/>
    </source>
</evidence>
<comment type="similarity">
    <text evidence="1">Belongs to the sulfatase family.</text>
</comment>
<evidence type="ECO:0000313" key="7">
    <source>
        <dbReference type="Proteomes" id="UP000605676"/>
    </source>
</evidence>
<organism evidence="6 7">
    <name type="scientific">Carboxylicivirga marina</name>
    <dbReference type="NCBI Taxonomy" id="2800988"/>
    <lineage>
        <taxon>Bacteria</taxon>
        <taxon>Pseudomonadati</taxon>
        <taxon>Bacteroidota</taxon>
        <taxon>Bacteroidia</taxon>
        <taxon>Marinilabiliales</taxon>
        <taxon>Marinilabiliaceae</taxon>
        <taxon>Carboxylicivirga</taxon>
    </lineage>
</organism>
<name>A0ABS1HIM0_9BACT</name>
<dbReference type="Pfam" id="PF00884">
    <property type="entry name" value="Sulfatase"/>
    <property type="match status" value="1"/>
</dbReference>
<comment type="caution">
    <text evidence="6">The sequence shown here is derived from an EMBL/GenBank/DDBJ whole genome shotgun (WGS) entry which is preliminary data.</text>
</comment>
<dbReference type="InterPro" id="IPR000917">
    <property type="entry name" value="Sulfatase_N"/>
</dbReference>
<dbReference type="InterPro" id="IPR024607">
    <property type="entry name" value="Sulfatase_CS"/>
</dbReference>
<keyword evidence="3" id="KW-0378">Hydrolase</keyword>
<keyword evidence="2" id="KW-0732">Signal</keyword>
<dbReference type="PANTHER" id="PTHR43108:SF6">
    <property type="entry name" value="N-SULPHOGLUCOSAMINE SULPHOHYDROLASE"/>
    <property type="match status" value="1"/>
</dbReference>
<evidence type="ECO:0000256" key="3">
    <source>
        <dbReference type="ARBA" id="ARBA00022801"/>
    </source>
</evidence>
<accession>A0ABS1HIM0</accession>
<dbReference type="EMBL" id="JAENRR010000017">
    <property type="protein sequence ID" value="MBK3517523.1"/>
    <property type="molecule type" value="Genomic_DNA"/>
</dbReference>
<evidence type="ECO:0000256" key="4">
    <source>
        <dbReference type="ARBA" id="ARBA00023180"/>
    </source>
</evidence>
<dbReference type="InterPro" id="IPR017850">
    <property type="entry name" value="Alkaline_phosphatase_core_sf"/>
</dbReference>
<proteinExistence type="inferred from homology"/>
<evidence type="ECO:0000259" key="5">
    <source>
        <dbReference type="Pfam" id="PF00884"/>
    </source>
</evidence>
<dbReference type="CDD" id="cd16031">
    <property type="entry name" value="G6S_like"/>
    <property type="match status" value="1"/>
</dbReference>
<sequence>MKKTDIKLIAVLLFGIVSVISAQKAPNILFIMSDDHASATIGAYNSHLKDVVETPNIDRLADEGALLENCFCTNALCAPSRATILTGQYSHKSGVYTLREHLNTKNKPSVAKSLNSAGYQTAAIGKWHVHGDNLNGFDFYAVTLSQGAYYNPSFSTKEGKIRREGYSSDIITDVSLEWLEKRDKEKPFYLMTHFKAAHGPWQPAERHKNLYNDVTIPEPKTLFDDYSKQNPMGVGGTQARIHEPGSNHSLSLWFQKGKKGKGGWPTGEITFEEGLSDKEIKKQTYQKYAKDYLRCVKGIDENVGRLLAYLEKEGELDNTIIVYTSDQGMYVGEHGLFDKRLGFEEALRMPFVIRYPKEIKAGQRIDNIVNNVDFAETFLDYANTDIPEKMQGYSFRPILKGKKPLYDRKCSFYGFYSSGCPDHYGIRTKNYKLLKYIGKDKKVGYDLFDLKNDPYETVNLADNETHKATFDKLNALLAEEMKNIDIGEEYLPGTEDWKLFVDYGDNLQGKKKNKNKKQKNK</sequence>
<keyword evidence="7" id="KW-1185">Reference proteome</keyword>
<dbReference type="SUPFAM" id="SSF53649">
    <property type="entry name" value="Alkaline phosphatase-like"/>
    <property type="match status" value="1"/>
</dbReference>
<dbReference type="PROSITE" id="PS00149">
    <property type="entry name" value="SULFATASE_2"/>
    <property type="match status" value="1"/>
</dbReference>
<protein>
    <submittedName>
        <fullName evidence="6">Sulfatase</fullName>
    </submittedName>
</protein>
<dbReference type="Gene3D" id="3.40.720.10">
    <property type="entry name" value="Alkaline Phosphatase, subunit A"/>
    <property type="match status" value="1"/>
</dbReference>
<evidence type="ECO:0000313" key="6">
    <source>
        <dbReference type="EMBL" id="MBK3517523.1"/>
    </source>
</evidence>